<dbReference type="SUPFAM" id="SSF52540">
    <property type="entry name" value="P-loop containing nucleoside triphosphate hydrolases"/>
    <property type="match status" value="1"/>
</dbReference>
<evidence type="ECO:0000259" key="4">
    <source>
        <dbReference type="Pfam" id="PF00350"/>
    </source>
</evidence>
<accession>A0AAE6YED4</accession>
<sequence>MTPDPHPLHHEVLAFAEDAAQLLERAAAAAPAAPEGTPAIRGGGGVASPPPNTAEGAAAAAIREEVAVAREGAATVVVVGEKKRGKSSLVNALVEHRDLLPVEVDVATGVHILVRHAEKPHAIAYVDGGQSARPIELDDLTEYAAVDPDSQAPYRGDIHHVEVGIPAQLLATGLRLIDTPGVGGLVSGHARITMATLHHADALVFVVNGSSELTASELAFLEQATTRIAEVVFVLTQTDKYRSWPSVLERNRELLARHAPRYATAPWYPVSSRAHQDALTALARGDEERAARHMAADGFVPLRSALTSRVAVRAAELRLANIVHVARAGLAPLAAAEERRLRALAQDPTLVDDIQRQRDALRALQDSDARWRGLLRKATRELERRLRTGFRRNVNDLRQLADARIASLPGAELATALPRDLEAGIEAVWMDLDHATRDGVARLTALMERECGLGDEESFEGLARPDRLTALPPLVRSTHDGDGVLGTVERVVPALSTGALTVAVAAMATSGVLLPLAAGFGMVTLLSRRRRDRDELVRARGDGSRYAQRVISELETEVPPQITQAVDEVGERLAERLGDRITAQRRLLEDELANLQRHARASKEQRDAERERAQRRLVAVTGLLRRADDLTHRLGTDPGAPGGPSTSGDRT</sequence>
<dbReference type="RefSeq" id="WP_078635280.1">
    <property type="nucleotide sequence ID" value="NZ_CM007717.1"/>
</dbReference>
<evidence type="ECO:0000256" key="3">
    <source>
        <dbReference type="SAM" id="Phobius"/>
    </source>
</evidence>
<dbReference type="Pfam" id="PF00350">
    <property type="entry name" value="Dynamin_N"/>
    <property type="match status" value="1"/>
</dbReference>
<organism evidence="5 6">
    <name type="scientific">Streptomyces antibioticus</name>
    <dbReference type="NCBI Taxonomy" id="1890"/>
    <lineage>
        <taxon>Bacteria</taxon>
        <taxon>Bacillati</taxon>
        <taxon>Actinomycetota</taxon>
        <taxon>Actinomycetes</taxon>
        <taxon>Kitasatosporales</taxon>
        <taxon>Streptomycetaceae</taxon>
        <taxon>Streptomyces</taxon>
    </lineage>
</organism>
<gene>
    <name evidence="5" type="ORF">HCX60_29555</name>
</gene>
<proteinExistence type="predicted"/>
<keyword evidence="1" id="KW-0175">Coiled coil</keyword>
<keyword evidence="3" id="KW-0812">Transmembrane</keyword>
<evidence type="ECO:0000256" key="1">
    <source>
        <dbReference type="SAM" id="Coils"/>
    </source>
</evidence>
<dbReference type="Proteomes" id="UP000502504">
    <property type="component" value="Chromosome"/>
</dbReference>
<dbReference type="InterPro" id="IPR027417">
    <property type="entry name" value="P-loop_NTPase"/>
</dbReference>
<keyword evidence="3" id="KW-0472">Membrane</keyword>
<evidence type="ECO:0000313" key="6">
    <source>
        <dbReference type="Proteomes" id="UP000502504"/>
    </source>
</evidence>
<dbReference type="InterPro" id="IPR051943">
    <property type="entry name" value="TRAFAC_Dynamin-like_GTPase"/>
</dbReference>
<dbReference type="PANTHER" id="PTHR43681">
    <property type="entry name" value="TRANSMEMBRANE GTPASE FZO"/>
    <property type="match status" value="1"/>
</dbReference>
<feature type="transmembrane region" description="Helical" evidence="3">
    <location>
        <begin position="499"/>
        <end position="526"/>
    </location>
</feature>
<name>A0AAE6YED4_STRAT</name>
<feature type="compositionally biased region" description="Low complexity" evidence="2">
    <location>
        <begin position="26"/>
        <end position="39"/>
    </location>
</feature>
<dbReference type="EMBL" id="CP050692">
    <property type="protein sequence ID" value="QIT47154.1"/>
    <property type="molecule type" value="Genomic_DNA"/>
</dbReference>
<dbReference type="Gene3D" id="3.40.50.300">
    <property type="entry name" value="P-loop containing nucleotide triphosphate hydrolases"/>
    <property type="match status" value="1"/>
</dbReference>
<feature type="coiled-coil region" evidence="1">
    <location>
        <begin position="578"/>
        <end position="612"/>
    </location>
</feature>
<dbReference type="AlphaFoldDB" id="A0AAE6YED4"/>
<feature type="region of interest" description="Disordered" evidence="2">
    <location>
        <begin position="26"/>
        <end position="57"/>
    </location>
</feature>
<keyword evidence="3" id="KW-1133">Transmembrane helix</keyword>
<evidence type="ECO:0000256" key="2">
    <source>
        <dbReference type="SAM" id="MobiDB-lite"/>
    </source>
</evidence>
<feature type="region of interest" description="Disordered" evidence="2">
    <location>
        <begin position="628"/>
        <end position="651"/>
    </location>
</feature>
<protein>
    <recommendedName>
        <fullName evidence="4">Dynamin N-terminal domain-containing protein</fullName>
    </recommendedName>
</protein>
<dbReference type="PANTHER" id="PTHR43681:SF1">
    <property type="entry name" value="SARCALUMENIN"/>
    <property type="match status" value="1"/>
</dbReference>
<feature type="domain" description="Dynamin N-terminal" evidence="4">
    <location>
        <begin position="76"/>
        <end position="235"/>
    </location>
</feature>
<evidence type="ECO:0000313" key="5">
    <source>
        <dbReference type="EMBL" id="QIT47154.1"/>
    </source>
</evidence>
<reference evidence="5 6" key="1">
    <citation type="submission" date="2020-03" db="EMBL/GenBank/DDBJ databases">
        <title>Is there a link between lipid content and antibiotic production in Streptomyces?</title>
        <authorList>
            <person name="David M."/>
            <person name="Lejeune C."/>
            <person name="Abreu S."/>
            <person name="Thibessard A."/>
            <person name="Leblond P."/>
            <person name="Chaminade P."/>
            <person name="Virolle M.-J."/>
        </authorList>
    </citation>
    <scope>NUCLEOTIDE SEQUENCE [LARGE SCALE GENOMIC DNA]</scope>
    <source>
        <strain evidence="5 6">DSM 41481</strain>
    </source>
</reference>
<dbReference type="InterPro" id="IPR045063">
    <property type="entry name" value="Dynamin_N"/>
</dbReference>